<feature type="transmembrane region" description="Helical" evidence="6">
    <location>
        <begin position="408"/>
        <end position="429"/>
    </location>
</feature>
<feature type="region of interest" description="Disordered" evidence="5">
    <location>
        <begin position="449"/>
        <end position="480"/>
    </location>
</feature>
<keyword evidence="3 6" id="KW-1133">Transmembrane helix</keyword>
<feature type="region of interest" description="Disordered" evidence="5">
    <location>
        <begin position="1"/>
        <end position="131"/>
    </location>
</feature>
<dbReference type="CDD" id="cd22212">
    <property type="entry name" value="NDFIP-like"/>
    <property type="match status" value="1"/>
</dbReference>
<evidence type="ECO:0000313" key="8">
    <source>
        <dbReference type="Proteomes" id="UP001164286"/>
    </source>
</evidence>
<evidence type="ECO:0000256" key="2">
    <source>
        <dbReference type="ARBA" id="ARBA00022692"/>
    </source>
</evidence>
<dbReference type="Pfam" id="PF10176">
    <property type="entry name" value="NEDD4_Bsd2"/>
    <property type="match status" value="2"/>
</dbReference>
<comment type="caution">
    <text evidence="7">The sequence shown here is derived from an EMBL/GenBank/DDBJ whole genome shotgun (WGS) entry which is preliminary data.</text>
</comment>
<dbReference type="GO" id="GO:0005794">
    <property type="term" value="C:Golgi apparatus"/>
    <property type="evidence" value="ECO:0007669"/>
    <property type="project" value="TreeGrafter"/>
</dbReference>
<dbReference type="PANTHER" id="PTHR13396:SF5">
    <property type="entry name" value="NEDD4 FAMILY INTERACTING PROTEIN"/>
    <property type="match status" value="1"/>
</dbReference>
<evidence type="ECO:0000256" key="1">
    <source>
        <dbReference type="ARBA" id="ARBA00004141"/>
    </source>
</evidence>
<dbReference type="GeneID" id="77727473"/>
<proteinExistence type="predicted"/>
<dbReference type="GO" id="GO:0031398">
    <property type="term" value="P:positive regulation of protein ubiquitination"/>
    <property type="evidence" value="ECO:0007669"/>
    <property type="project" value="TreeGrafter"/>
</dbReference>
<keyword evidence="2 6" id="KW-0812">Transmembrane</keyword>
<reference evidence="7" key="1">
    <citation type="journal article" date="2022" name="G3 (Bethesda)">
        <title>High quality genome of the basidiomycete yeast Dioszegia hungarica PDD-24b-2 isolated from cloud water.</title>
        <authorList>
            <person name="Jarrige D."/>
            <person name="Haridas S."/>
            <person name="Bleykasten-Grosshans C."/>
            <person name="Joly M."/>
            <person name="Nadalig T."/>
            <person name="Sancelme M."/>
            <person name="Vuilleumier S."/>
            <person name="Grigoriev I.V."/>
            <person name="Amato P."/>
            <person name="Bringel F."/>
        </authorList>
    </citation>
    <scope>NUCLEOTIDE SEQUENCE</scope>
    <source>
        <strain evidence="7">PDD-24b-2</strain>
    </source>
</reference>
<evidence type="ECO:0000256" key="4">
    <source>
        <dbReference type="ARBA" id="ARBA00023136"/>
    </source>
</evidence>
<dbReference type="GO" id="GO:0016020">
    <property type="term" value="C:membrane"/>
    <property type="evidence" value="ECO:0007669"/>
    <property type="project" value="UniProtKB-SubCell"/>
</dbReference>
<keyword evidence="8" id="KW-1185">Reference proteome</keyword>
<feature type="compositionally biased region" description="Low complexity" evidence="5">
    <location>
        <begin position="449"/>
        <end position="468"/>
    </location>
</feature>
<name>A0AA38HF59_9TREE</name>
<feature type="transmembrane region" description="Helical" evidence="6">
    <location>
        <begin position="260"/>
        <end position="281"/>
    </location>
</feature>
<accession>A0AA38HF59</accession>
<evidence type="ECO:0000256" key="6">
    <source>
        <dbReference type="SAM" id="Phobius"/>
    </source>
</evidence>
<dbReference type="GO" id="GO:0007034">
    <property type="term" value="P:vacuolar transport"/>
    <property type="evidence" value="ECO:0007669"/>
    <property type="project" value="InterPro"/>
</dbReference>
<dbReference type="GO" id="GO:0005783">
    <property type="term" value="C:endoplasmic reticulum"/>
    <property type="evidence" value="ECO:0007669"/>
    <property type="project" value="TreeGrafter"/>
</dbReference>
<dbReference type="Proteomes" id="UP001164286">
    <property type="component" value="Unassembled WGS sequence"/>
</dbReference>
<organism evidence="7 8">
    <name type="scientific">Dioszegia hungarica</name>
    <dbReference type="NCBI Taxonomy" id="4972"/>
    <lineage>
        <taxon>Eukaryota</taxon>
        <taxon>Fungi</taxon>
        <taxon>Dikarya</taxon>
        <taxon>Basidiomycota</taxon>
        <taxon>Agaricomycotina</taxon>
        <taxon>Tremellomycetes</taxon>
        <taxon>Tremellales</taxon>
        <taxon>Bulleribasidiaceae</taxon>
        <taxon>Dioszegia</taxon>
    </lineage>
</organism>
<gene>
    <name evidence="7" type="ORF">MKK02DRAFT_31351</name>
</gene>
<evidence type="ECO:0000256" key="5">
    <source>
        <dbReference type="SAM" id="MobiDB-lite"/>
    </source>
</evidence>
<feature type="compositionally biased region" description="Polar residues" evidence="5">
    <location>
        <begin position="323"/>
        <end position="335"/>
    </location>
</feature>
<protein>
    <submittedName>
        <fullName evidence="7">Metal ion transport-related protein</fullName>
    </submittedName>
</protein>
<sequence length="576" mass="61533">MSRYQPVPSSSSPPSGSARRSGSISTLRRPSISSLSSFRPSRPHAPLPDPDEMDRAFDGPDEDDDLEHGGETRGLLASHPAARADRERVMPVPGDYDFERDYTQPPSSSSPPEYQFPHDASNPAEGNTNGQLPLSPAVRPGQARHFLGGILPSAFLPRRASAAAGGRVLGAGQSGVFGNLAARPGQEMVVPPPGVDYVPELESKDAPPTYQAALRDAVPPYWDTTVVLPSSNSPFGPLHSSMSGDEILIDGMPTGNFFGFFWNLIVSFSFQFVGFLLTYVLHTTHAAKYGSRVGLGCTLIQFGFTLRSRAEDLISTGHFPASSPGSEPTDPTAQTPEEVAAEQAIEALWGPGSPWPAQIKDPLLPPGSPPVILHNIHEAEIYALGHNETLSEMLQLPSAQDVGRANEWFSFLLMSVGWFLILTSLGGWWRVKRFERGLRTAQRESEAAQAEAAAGRGEGEAVTTSTSGAVGGGGGGIGPRDPRYYTNALRDWAAGLRDIQRGFYGMRGRPVPTRDEGDGDEHELLDAQGFGLGPLASDEAGPPPARTRVGGLYPMSRSGQGQGDGQRGRPRGLWGV</sequence>
<dbReference type="InterPro" id="IPR019325">
    <property type="entry name" value="NEDD4/Bsd2"/>
</dbReference>
<feature type="compositionally biased region" description="Gly residues" evidence="5">
    <location>
        <begin position="469"/>
        <end position="478"/>
    </location>
</feature>
<keyword evidence="4 6" id="KW-0472">Membrane</keyword>
<dbReference type="AlphaFoldDB" id="A0AA38HF59"/>
<comment type="subcellular location">
    <subcellularLocation>
        <location evidence="1">Membrane</location>
        <topology evidence="1">Multi-pass membrane protein</topology>
    </subcellularLocation>
</comment>
<dbReference type="EMBL" id="JAKWFO010000003">
    <property type="protein sequence ID" value="KAI9637781.1"/>
    <property type="molecule type" value="Genomic_DNA"/>
</dbReference>
<dbReference type="PANTHER" id="PTHR13396">
    <property type="entry name" value="NEDD4 FAMILY INTERACTING PROTEIN 1/2"/>
    <property type="match status" value="1"/>
</dbReference>
<evidence type="ECO:0000313" key="7">
    <source>
        <dbReference type="EMBL" id="KAI9637781.1"/>
    </source>
</evidence>
<dbReference type="GO" id="GO:0006511">
    <property type="term" value="P:ubiquitin-dependent protein catabolic process"/>
    <property type="evidence" value="ECO:0007669"/>
    <property type="project" value="TreeGrafter"/>
</dbReference>
<dbReference type="GO" id="GO:0048471">
    <property type="term" value="C:perinuclear region of cytoplasm"/>
    <property type="evidence" value="ECO:0007669"/>
    <property type="project" value="TreeGrafter"/>
</dbReference>
<feature type="compositionally biased region" description="Low complexity" evidence="5">
    <location>
        <begin position="1"/>
        <end position="40"/>
    </location>
</feature>
<evidence type="ECO:0000256" key="3">
    <source>
        <dbReference type="ARBA" id="ARBA00022989"/>
    </source>
</evidence>
<feature type="region of interest" description="Disordered" evidence="5">
    <location>
        <begin position="534"/>
        <end position="576"/>
    </location>
</feature>
<dbReference type="RefSeq" id="XP_052947558.1">
    <property type="nucleotide sequence ID" value="XM_053088268.1"/>
</dbReference>
<feature type="region of interest" description="Disordered" evidence="5">
    <location>
        <begin position="317"/>
        <end position="337"/>
    </location>
</feature>
<dbReference type="GO" id="GO:0030001">
    <property type="term" value="P:metal ion transport"/>
    <property type="evidence" value="ECO:0007669"/>
    <property type="project" value="InterPro"/>
</dbReference>